<feature type="region of interest" description="Disordered" evidence="1">
    <location>
        <begin position="21"/>
        <end position="115"/>
    </location>
</feature>
<reference evidence="2 3" key="1">
    <citation type="submission" date="2007-06" db="EMBL/GenBank/DDBJ databases">
        <title>The Genome Sequence of Coccidioides posadasii RMSCC_3488.</title>
        <authorList>
            <consortium name="Coccidioides Genome Resources Consortium"/>
            <consortium name="The Broad Institute Genome Sequencing Platform"/>
            <person name="Henn M.R."/>
            <person name="Sykes S."/>
            <person name="Young S."/>
            <person name="Jaffe D."/>
            <person name="Berlin A."/>
            <person name="Alvarez P."/>
            <person name="Butler J."/>
            <person name="Gnerre S."/>
            <person name="Grabherr M."/>
            <person name="Mauceli E."/>
            <person name="Brockman W."/>
            <person name="Kodira C."/>
            <person name="Alvarado L."/>
            <person name="Zeng Q."/>
            <person name="Crawford M."/>
            <person name="Antoine C."/>
            <person name="Devon K."/>
            <person name="Galgiani J."/>
            <person name="Orsborn K."/>
            <person name="Lewis M.L."/>
            <person name="Nusbaum C."/>
            <person name="Galagan J."/>
            <person name="Birren B."/>
        </authorList>
    </citation>
    <scope>NUCLEOTIDE SEQUENCE [LARGE SCALE GENOMIC DNA]</scope>
    <source>
        <strain evidence="2 3">RMSCC 3488</strain>
    </source>
</reference>
<evidence type="ECO:0000256" key="1">
    <source>
        <dbReference type="SAM" id="MobiDB-lite"/>
    </source>
</evidence>
<organism evidence="2 3">
    <name type="scientific">Coccidioides posadasii RMSCC 3488</name>
    <dbReference type="NCBI Taxonomy" id="454284"/>
    <lineage>
        <taxon>Eukaryota</taxon>
        <taxon>Fungi</taxon>
        <taxon>Dikarya</taxon>
        <taxon>Ascomycota</taxon>
        <taxon>Pezizomycotina</taxon>
        <taxon>Eurotiomycetes</taxon>
        <taxon>Eurotiomycetidae</taxon>
        <taxon>Onygenales</taxon>
        <taxon>Onygenaceae</taxon>
        <taxon>Coccidioides</taxon>
    </lineage>
</organism>
<feature type="compositionally biased region" description="Pro residues" evidence="1">
    <location>
        <begin position="138"/>
        <end position="147"/>
    </location>
</feature>
<protein>
    <submittedName>
        <fullName evidence="2">Uncharacterized protein</fullName>
    </submittedName>
</protein>
<dbReference type="AlphaFoldDB" id="A0A0J6IL64"/>
<reference evidence="3" key="2">
    <citation type="journal article" date="2009" name="Genome Res.">
        <title>Comparative genomic analyses of the human fungal pathogens Coccidioides and their relatives.</title>
        <authorList>
            <person name="Sharpton T.J."/>
            <person name="Stajich J.E."/>
            <person name="Rounsley S.D."/>
            <person name="Gardner M.J."/>
            <person name="Wortman J.R."/>
            <person name="Jordar V.S."/>
            <person name="Maiti R."/>
            <person name="Kodira C.D."/>
            <person name="Neafsey D.E."/>
            <person name="Zeng Q."/>
            <person name="Hung C.-Y."/>
            <person name="McMahan C."/>
            <person name="Muszewska A."/>
            <person name="Grynberg M."/>
            <person name="Mandel M.A."/>
            <person name="Kellner E.M."/>
            <person name="Barker B.M."/>
            <person name="Galgiani J.N."/>
            <person name="Orbach M.J."/>
            <person name="Kirkland T.N."/>
            <person name="Cole G.T."/>
            <person name="Henn M.R."/>
            <person name="Birren B.W."/>
            <person name="Taylor J.W."/>
        </authorList>
    </citation>
    <scope>NUCLEOTIDE SEQUENCE [LARGE SCALE GENOMIC DNA]</scope>
    <source>
        <strain evidence="3">RMSCC 3488</strain>
    </source>
</reference>
<feature type="compositionally biased region" description="Pro residues" evidence="1">
    <location>
        <begin position="96"/>
        <end position="112"/>
    </location>
</feature>
<sequence>MAQFTPEQSLYISTIDVLSKANSADPSGLDPYVRDESPVSPLGEPFAWPSTSTGPDDEPNENKNCGSPSDSNRRNSFICRNCGFYNGRSNRSSPISCPPPSPPPPPPPPKSPPRQLRYSYLHQQLPQQYQVQEGPSPQQLPPQPQPQTQPQRQSRFYANLAPRTEPARHSTYIPTYSGSTSYPNMDGDDLALFSQSMLHLFSGAQSTSGRPATTSFETCNQSLCSPRKLVKRRKNERDGVPPQEKRHSTSFLGSFAKIFGTRRNTENGKEG</sequence>
<dbReference type="EMBL" id="DS268114">
    <property type="protein sequence ID" value="KMM72717.1"/>
    <property type="molecule type" value="Genomic_DNA"/>
</dbReference>
<reference evidence="3" key="3">
    <citation type="journal article" date="2010" name="Genome Res.">
        <title>Population genomic sequencing of Coccidioides fungi reveals recent hybridization and transposon control.</title>
        <authorList>
            <person name="Neafsey D.E."/>
            <person name="Barker B.M."/>
            <person name="Sharpton T.J."/>
            <person name="Stajich J.E."/>
            <person name="Park D.J."/>
            <person name="Whiston E."/>
            <person name="Hung C.-Y."/>
            <person name="McMahan C."/>
            <person name="White J."/>
            <person name="Sykes S."/>
            <person name="Heiman D."/>
            <person name="Young S."/>
            <person name="Zeng Q."/>
            <person name="Abouelleil A."/>
            <person name="Aftuck L."/>
            <person name="Bessette D."/>
            <person name="Brown A."/>
            <person name="FitzGerald M."/>
            <person name="Lui A."/>
            <person name="Macdonald J.P."/>
            <person name="Priest M."/>
            <person name="Orbach M.J."/>
            <person name="Galgiani J.N."/>
            <person name="Kirkland T.N."/>
            <person name="Cole G.T."/>
            <person name="Birren B.W."/>
            <person name="Henn M.R."/>
            <person name="Taylor J.W."/>
            <person name="Rounsley S.D."/>
        </authorList>
    </citation>
    <scope>NUCLEOTIDE SEQUENCE [LARGE SCALE GENOMIC DNA]</scope>
    <source>
        <strain evidence="3">RMSCC 3488</strain>
    </source>
</reference>
<dbReference type="VEuPathDB" id="FungiDB:CPAG_09009"/>
<dbReference type="OrthoDB" id="4203288at2759"/>
<feature type="region of interest" description="Disordered" evidence="1">
    <location>
        <begin position="131"/>
        <end position="153"/>
    </location>
</feature>
<dbReference type="Proteomes" id="UP000054567">
    <property type="component" value="Unassembled WGS sequence"/>
</dbReference>
<evidence type="ECO:0000313" key="2">
    <source>
        <dbReference type="EMBL" id="KMM72717.1"/>
    </source>
</evidence>
<evidence type="ECO:0000313" key="3">
    <source>
        <dbReference type="Proteomes" id="UP000054567"/>
    </source>
</evidence>
<accession>A0A0J6IL64</accession>
<name>A0A0J6IL64_COCPO</name>
<gene>
    <name evidence="2" type="ORF">CPAG_09009</name>
</gene>
<proteinExistence type="predicted"/>